<sequence>MASPAHSFRAALPHPAPSQRYWLLGLGALSLPALALNTVSLTQSALSPGCLDYQVIGLCFWLSCTPFGCDIETSIRVQHFNPDLVVSSYAVTGENPWAEMAALSAPLPGAEGGGNLITPNTRRDNLPRFKNVDVIGHPGGFIVAQVAAASGLVCSSGATALQPYFLSTLDTLAWRHAIPETLYPEALTPGLREVGSQLDGEMWGNVYPRHGFLVQPDDFKAAAVMAQRAADLVTRDGQPHVYLPLTPAAHAGYWPPPPVLENDPATHTWQPLYPESSDRCAVFPTETVQAEDGAYAWALWRPYSCCERKGQVLLGTVAF</sequence>
<dbReference type="EMBL" id="FTMC01000020">
    <property type="protein sequence ID" value="SIR33715.1"/>
    <property type="molecule type" value="Genomic_DNA"/>
</dbReference>
<protein>
    <submittedName>
        <fullName evidence="1">Integrating conjugative element protein, PFL_4710 family</fullName>
    </submittedName>
</protein>
<evidence type="ECO:0000313" key="2">
    <source>
        <dbReference type="Proteomes" id="UP000186079"/>
    </source>
</evidence>
<accession>A0A1N7A3L3</accession>
<evidence type="ECO:0000313" key="1">
    <source>
        <dbReference type="EMBL" id="SIR33715.1"/>
    </source>
</evidence>
<dbReference type="Pfam" id="PF06834">
    <property type="entry name" value="TraU"/>
    <property type="match status" value="1"/>
</dbReference>
<dbReference type="InterPro" id="IPR026331">
    <property type="entry name" value="PFL_4710"/>
</dbReference>
<gene>
    <name evidence="1" type="ORF">SAMN05421672_12013</name>
</gene>
<dbReference type="Proteomes" id="UP000186079">
    <property type="component" value="Unassembled WGS sequence"/>
</dbReference>
<name>A0A1N7A3L3_9PSED</name>
<dbReference type="NCBIfam" id="TIGR03756">
    <property type="entry name" value="conj_TIGR03756"/>
    <property type="match status" value="1"/>
</dbReference>
<reference evidence="1 2" key="1">
    <citation type="submission" date="2017-01" db="EMBL/GenBank/DDBJ databases">
        <authorList>
            <person name="Mah S.A."/>
            <person name="Swanson W.J."/>
            <person name="Moy G.W."/>
            <person name="Vacquier V.D."/>
        </authorList>
    </citation>
    <scope>NUCLEOTIDE SEQUENCE [LARGE SCALE GENOMIC DNA]</scope>
    <source>
        <strain evidence="1 2">ATCC 29606</strain>
    </source>
</reference>
<dbReference type="AlphaFoldDB" id="A0A1N7A3L3"/>
<proteinExistence type="predicted"/>
<organism evidence="1 2">
    <name type="scientific">Pseudomonas flexibilis</name>
    <dbReference type="NCBI Taxonomy" id="706570"/>
    <lineage>
        <taxon>Bacteria</taxon>
        <taxon>Pseudomonadati</taxon>
        <taxon>Pseudomonadota</taxon>
        <taxon>Gammaproteobacteria</taxon>
        <taxon>Pseudomonadales</taxon>
        <taxon>Pseudomonadaceae</taxon>
        <taxon>Pseudomonas</taxon>
    </lineage>
</organism>
<dbReference type="InterPro" id="IPR009649">
    <property type="entry name" value="TraU"/>
</dbReference>